<reference evidence="1 2" key="1">
    <citation type="journal article" date="2018" name="Front. Plant Sci.">
        <title>Red Clover (Trifolium pratense) and Zigzag Clover (T. medium) - A Picture of Genomic Similarities and Differences.</title>
        <authorList>
            <person name="Dluhosova J."/>
            <person name="Istvanek J."/>
            <person name="Nedelnik J."/>
            <person name="Repkova J."/>
        </authorList>
    </citation>
    <scope>NUCLEOTIDE SEQUENCE [LARGE SCALE GENOMIC DNA]</scope>
    <source>
        <strain evidence="2">cv. 10/8</strain>
        <tissue evidence="1">Leaf</tissue>
    </source>
</reference>
<dbReference type="Proteomes" id="UP000265520">
    <property type="component" value="Unassembled WGS sequence"/>
</dbReference>
<feature type="non-terminal residue" evidence="1">
    <location>
        <position position="18"/>
    </location>
</feature>
<dbReference type="EMBL" id="LXQA010724935">
    <property type="protein sequence ID" value="MCI67839.1"/>
    <property type="molecule type" value="Genomic_DNA"/>
</dbReference>
<name>A0A392U337_9FABA</name>
<evidence type="ECO:0000313" key="1">
    <source>
        <dbReference type="EMBL" id="MCI67839.1"/>
    </source>
</evidence>
<keyword evidence="2" id="KW-1185">Reference proteome</keyword>
<organism evidence="1 2">
    <name type="scientific">Trifolium medium</name>
    <dbReference type="NCBI Taxonomy" id="97028"/>
    <lineage>
        <taxon>Eukaryota</taxon>
        <taxon>Viridiplantae</taxon>
        <taxon>Streptophyta</taxon>
        <taxon>Embryophyta</taxon>
        <taxon>Tracheophyta</taxon>
        <taxon>Spermatophyta</taxon>
        <taxon>Magnoliopsida</taxon>
        <taxon>eudicotyledons</taxon>
        <taxon>Gunneridae</taxon>
        <taxon>Pentapetalae</taxon>
        <taxon>rosids</taxon>
        <taxon>fabids</taxon>
        <taxon>Fabales</taxon>
        <taxon>Fabaceae</taxon>
        <taxon>Papilionoideae</taxon>
        <taxon>50 kb inversion clade</taxon>
        <taxon>NPAAA clade</taxon>
        <taxon>Hologalegina</taxon>
        <taxon>IRL clade</taxon>
        <taxon>Trifolieae</taxon>
        <taxon>Trifolium</taxon>
    </lineage>
</organism>
<sequence length="18" mass="2125">MDVDLDDDDEFWEGVPLD</sequence>
<accession>A0A392U337</accession>
<protein>
    <submittedName>
        <fullName evidence="1">Uncharacterized protein</fullName>
    </submittedName>
</protein>
<proteinExistence type="predicted"/>
<comment type="caution">
    <text evidence="1">The sequence shown here is derived from an EMBL/GenBank/DDBJ whole genome shotgun (WGS) entry which is preliminary data.</text>
</comment>
<dbReference type="AlphaFoldDB" id="A0A392U337"/>
<evidence type="ECO:0000313" key="2">
    <source>
        <dbReference type="Proteomes" id="UP000265520"/>
    </source>
</evidence>